<dbReference type="AlphaFoldDB" id="A0A5B7JPY8"/>
<name>A0A5B7JPY8_PORTR</name>
<dbReference type="Proteomes" id="UP000324222">
    <property type="component" value="Unassembled WGS sequence"/>
</dbReference>
<sequence>MLNQQTFVGAGWCGIASPPLSPVLSTILVLHLVPLEDDITQPGVASPAPVPFRTLLEQHCLCSVPVSQVGLQVQAVLGVCSITGCVTELF</sequence>
<evidence type="ECO:0000313" key="1">
    <source>
        <dbReference type="EMBL" id="MPC96919.1"/>
    </source>
</evidence>
<protein>
    <submittedName>
        <fullName evidence="1">Uncharacterized protein</fullName>
    </submittedName>
</protein>
<accession>A0A5B7JPY8</accession>
<organism evidence="1 2">
    <name type="scientific">Portunus trituberculatus</name>
    <name type="common">Swimming crab</name>
    <name type="synonym">Neptunus trituberculatus</name>
    <dbReference type="NCBI Taxonomy" id="210409"/>
    <lineage>
        <taxon>Eukaryota</taxon>
        <taxon>Metazoa</taxon>
        <taxon>Ecdysozoa</taxon>
        <taxon>Arthropoda</taxon>
        <taxon>Crustacea</taxon>
        <taxon>Multicrustacea</taxon>
        <taxon>Malacostraca</taxon>
        <taxon>Eumalacostraca</taxon>
        <taxon>Eucarida</taxon>
        <taxon>Decapoda</taxon>
        <taxon>Pleocyemata</taxon>
        <taxon>Brachyura</taxon>
        <taxon>Eubrachyura</taxon>
        <taxon>Portunoidea</taxon>
        <taxon>Portunidae</taxon>
        <taxon>Portuninae</taxon>
        <taxon>Portunus</taxon>
    </lineage>
</organism>
<dbReference type="EMBL" id="VSRR010107873">
    <property type="protein sequence ID" value="MPC96919.1"/>
    <property type="molecule type" value="Genomic_DNA"/>
</dbReference>
<keyword evidence="2" id="KW-1185">Reference proteome</keyword>
<gene>
    <name evidence="1" type="ORF">E2C01_092200</name>
</gene>
<reference evidence="1 2" key="1">
    <citation type="submission" date="2019-05" db="EMBL/GenBank/DDBJ databases">
        <title>Another draft genome of Portunus trituberculatus and its Hox gene families provides insights of decapod evolution.</title>
        <authorList>
            <person name="Jeong J.-H."/>
            <person name="Song I."/>
            <person name="Kim S."/>
            <person name="Choi T."/>
            <person name="Kim D."/>
            <person name="Ryu S."/>
            <person name="Kim W."/>
        </authorList>
    </citation>
    <scope>NUCLEOTIDE SEQUENCE [LARGE SCALE GENOMIC DNA]</scope>
    <source>
        <tissue evidence="1">Muscle</tissue>
    </source>
</reference>
<comment type="caution">
    <text evidence="1">The sequence shown here is derived from an EMBL/GenBank/DDBJ whole genome shotgun (WGS) entry which is preliminary data.</text>
</comment>
<proteinExistence type="predicted"/>
<evidence type="ECO:0000313" key="2">
    <source>
        <dbReference type="Proteomes" id="UP000324222"/>
    </source>
</evidence>